<feature type="transmembrane region" description="Helical" evidence="6">
    <location>
        <begin position="439"/>
        <end position="465"/>
    </location>
</feature>
<name>A0ABR0S104_9EURO</name>
<feature type="transmembrane region" description="Helical" evidence="6">
    <location>
        <begin position="114"/>
        <end position="133"/>
    </location>
</feature>
<feature type="transmembrane region" description="Helical" evidence="6">
    <location>
        <begin position="139"/>
        <end position="159"/>
    </location>
</feature>
<dbReference type="InterPro" id="IPR011701">
    <property type="entry name" value="MFS"/>
</dbReference>
<feature type="transmembrane region" description="Helical" evidence="6">
    <location>
        <begin position="204"/>
        <end position="225"/>
    </location>
</feature>
<feature type="transmembrane region" description="Helical" evidence="6">
    <location>
        <begin position="171"/>
        <end position="192"/>
    </location>
</feature>
<feature type="transmembrane region" description="Helical" evidence="6">
    <location>
        <begin position="349"/>
        <end position="371"/>
    </location>
</feature>
<evidence type="ECO:0000256" key="1">
    <source>
        <dbReference type="ARBA" id="ARBA00004141"/>
    </source>
</evidence>
<dbReference type="Gene3D" id="1.20.1250.20">
    <property type="entry name" value="MFS general substrate transporter like domains"/>
    <property type="match status" value="1"/>
</dbReference>
<feature type="compositionally biased region" description="Basic and acidic residues" evidence="5">
    <location>
        <begin position="9"/>
        <end position="21"/>
    </location>
</feature>
<dbReference type="EMBL" id="JAVHJV010000001">
    <property type="protein sequence ID" value="KAK5946511.1"/>
    <property type="molecule type" value="Genomic_DNA"/>
</dbReference>
<comment type="subcellular location">
    <subcellularLocation>
        <location evidence="1">Membrane</location>
        <topology evidence="1">Multi-pass membrane protein</topology>
    </subcellularLocation>
</comment>
<sequence>MENTATTAKLEKQHSQIDAERVSPSPTPETVTKDLAAEPEQHVHAKTIVLLIAVVGMYFVQVVFSGGVGVLSGTITGVVGGGNRSTWLTASIAICAGILSPPISQAADLWGRKWLLIGFSVCGGVGCLIASRANNFGVLIAGQVIGALSGGAQPIIHAVASEILPRKYRTFAQAATATAGGLGGIFGTLVAGALTKNDPNHFRIYYYIVTAMFWVGAVIVALLYNPPLRELQTKLTQWEKIGRLDWIGNALFVPGLLLFSFALTSAGELYPWKNPKVVGPLVVGGVLLIAFILYEWLFTKEGILHHAVFTSGRNFPLAYMCFFIEGLVFFATNRYYAYESVALYGKDTFSASTYYAVGFITLVVVTQLTGAYCSRSKTLRGPLVVGFTSFTIFAALMSSLTPSTRHNILGYVPFFGLGIGITLNLLVATAQFPAPKELISITTGLVIGVRSIGGTVGLAIFSAIFSGTLNNNLASKVIKETTAVGFDPQYLETLLSGLESHNSTLLDGIPGITSAIIAAAELGEKEAYTLSFRYVWISVTVFTFLAAITCFFVINPKAEFNAHIDAPVETKNELARAGIVEKLHHQRHHQGELA</sequence>
<feature type="transmembrane region" description="Helical" evidence="6">
    <location>
        <begin position="48"/>
        <end position="75"/>
    </location>
</feature>
<dbReference type="SUPFAM" id="SSF103473">
    <property type="entry name" value="MFS general substrate transporter"/>
    <property type="match status" value="1"/>
</dbReference>
<proteinExistence type="predicted"/>
<dbReference type="PANTHER" id="PTHR23501:SF195">
    <property type="entry name" value="PEP5"/>
    <property type="match status" value="1"/>
</dbReference>
<dbReference type="PANTHER" id="PTHR23501">
    <property type="entry name" value="MAJOR FACILITATOR SUPERFAMILY"/>
    <property type="match status" value="1"/>
</dbReference>
<dbReference type="InterPro" id="IPR005829">
    <property type="entry name" value="Sugar_transporter_CS"/>
</dbReference>
<dbReference type="Pfam" id="PF07690">
    <property type="entry name" value="MFS_1"/>
    <property type="match status" value="1"/>
</dbReference>
<keyword evidence="2 6" id="KW-0812">Transmembrane</keyword>
<feature type="region of interest" description="Disordered" evidence="5">
    <location>
        <begin position="1"/>
        <end position="31"/>
    </location>
</feature>
<keyword evidence="9" id="KW-1185">Reference proteome</keyword>
<accession>A0ABR0S104</accession>
<feature type="transmembrane region" description="Helical" evidence="6">
    <location>
        <begin position="317"/>
        <end position="337"/>
    </location>
</feature>
<dbReference type="InterPro" id="IPR036259">
    <property type="entry name" value="MFS_trans_sf"/>
</dbReference>
<feature type="transmembrane region" description="Helical" evidence="6">
    <location>
        <begin position="277"/>
        <end position="297"/>
    </location>
</feature>
<comment type="caution">
    <text evidence="8">The sequence shown here is derived from an EMBL/GenBank/DDBJ whole genome shotgun (WGS) entry which is preliminary data.</text>
</comment>
<dbReference type="RefSeq" id="XP_064734601.1">
    <property type="nucleotide sequence ID" value="XM_064869104.1"/>
</dbReference>
<protein>
    <recommendedName>
        <fullName evidence="7">Major facilitator superfamily (MFS) profile domain-containing protein</fullName>
    </recommendedName>
</protein>
<keyword evidence="3 6" id="KW-1133">Transmembrane helix</keyword>
<feature type="transmembrane region" description="Helical" evidence="6">
    <location>
        <begin position="87"/>
        <end position="107"/>
    </location>
</feature>
<feature type="domain" description="Major facilitator superfamily (MFS) profile" evidence="7">
    <location>
        <begin position="50"/>
        <end position="558"/>
    </location>
</feature>
<feature type="transmembrane region" description="Helical" evidence="6">
    <location>
        <begin position="408"/>
        <end position="427"/>
    </location>
</feature>
<organism evidence="8 9">
    <name type="scientific">Knufia obscura</name>
    <dbReference type="NCBI Taxonomy" id="1635080"/>
    <lineage>
        <taxon>Eukaryota</taxon>
        <taxon>Fungi</taxon>
        <taxon>Dikarya</taxon>
        <taxon>Ascomycota</taxon>
        <taxon>Pezizomycotina</taxon>
        <taxon>Eurotiomycetes</taxon>
        <taxon>Chaetothyriomycetidae</taxon>
        <taxon>Chaetothyriales</taxon>
        <taxon>Trichomeriaceae</taxon>
        <taxon>Knufia</taxon>
    </lineage>
</organism>
<feature type="transmembrane region" description="Helical" evidence="6">
    <location>
        <begin position="534"/>
        <end position="554"/>
    </location>
</feature>
<keyword evidence="4 6" id="KW-0472">Membrane</keyword>
<dbReference type="GeneID" id="89994103"/>
<evidence type="ECO:0000256" key="4">
    <source>
        <dbReference type="ARBA" id="ARBA00023136"/>
    </source>
</evidence>
<feature type="transmembrane region" description="Helical" evidence="6">
    <location>
        <begin position="246"/>
        <end position="265"/>
    </location>
</feature>
<dbReference type="InterPro" id="IPR020846">
    <property type="entry name" value="MFS_dom"/>
</dbReference>
<evidence type="ECO:0000256" key="3">
    <source>
        <dbReference type="ARBA" id="ARBA00022989"/>
    </source>
</evidence>
<evidence type="ECO:0000313" key="8">
    <source>
        <dbReference type="EMBL" id="KAK5946511.1"/>
    </source>
</evidence>
<gene>
    <name evidence="8" type="ORF">PMZ80_000654</name>
</gene>
<dbReference type="PROSITE" id="PS00216">
    <property type="entry name" value="SUGAR_TRANSPORT_1"/>
    <property type="match status" value="1"/>
</dbReference>
<evidence type="ECO:0000256" key="6">
    <source>
        <dbReference type="SAM" id="Phobius"/>
    </source>
</evidence>
<evidence type="ECO:0000313" key="9">
    <source>
        <dbReference type="Proteomes" id="UP001334248"/>
    </source>
</evidence>
<evidence type="ECO:0000259" key="7">
    <source>
        <dbReference type="PROSITE" id="PS50850"/>
    </source>
</evidence>
<dbReference type="PROSITE" id="PS50850">
    <property type="entry name" value="MFS"/>
    <property type="match status" value="1"/>
</dbReference>
<dbReference type="Proteomes" id="UP001334248">
    <property type="component" value="Unassembled WGS sequence"/>
</dbReference>
<reference evidence="8 9" key="1">
    <citation type="journal article" date="2023" name="Res Sq">
        <title>Genomic and morphological characterization of Knufia obscura isolated from the Mars 2020 spacecraft assembly facility.</title>
        <authorList>
            <person name="Chander A.M."/>
            <person name="Teixeira M.M."/>
            <person name="Singh N.K."/>
            <person name="Williams M.P."/>
            <person name="Parker C.W."/>
            <person name="Leo P."/>
            <person name="Stajich J.E."/>
            <person name="Torok T."/>
            <person name="Tighe S."/>
            <person name="Mason C.E."/>
            <person name="Venkateswaran K."/>
        </authorList>
    </citation>
    <scope>NUCLEOTIDE SEQUENCE [LARGE SCALE GENOMIC DNA]</scope>
    <source>
        <strain evidence="8 9">CCFEE 5817</strain>
    </source>
</reference>
<feature type="transmembrane region" description="Helical" evidence="6">
    <location>
        <begin position="383"/>
        <end position="402"/>
    </location>
</feature>
<evidence type="ECO:0000256" key="2">
    <source>
        <dbReference type="ARBA" id="ARBA00022692"/>
    </source>
</evidence>
<evidence type="ECO:0000256" key="5">
    <source>
        <dbReference type="SAM" id="MobiDB-lite"/>
    </source>
</evidence>